<evidence type="ECO:0000313" key="3">
    <source>
        <dbReference type="Proteomes" id="UP001221208"/>
    </source>
</evidence>
<evidence type="ECO:0000313" key="2">
    <source>
        <dbReference type="EMBL" id="MDC8757824.1"/>
    </source>
</evidence>
<keyword evidence="1" id="KW-1133">Transmembrane helix</keyword>
<reference evidence="2 3" key="1">
    <citation type="submission" date="2022-10" db="EMBL/GenBank/DDBJ databases">
        <title>Janthinobacterium sp. hw3 Genome sequencing.</title>
        <authorList>
            <person name="Park S."/>
        </authorList>
    </citation>
    <scope>NUCLEOTIDE SEQUENCE [LARGE SCALE GENOMIC DNA]</scope>
    <source>
        <strain evidence="3">hw3</strain>
    </source>
</reference>
<comment type="caution">
    <text evidence="2">The sequence shown here is derived from an EMBL/GenBank/DDBJ whole genome shotgun (WGS) entry which is preliminary data.</text>
</comment>
<protein>
    <submittedName>
        <fullName evidence="2">Uncharacterized protein</fullName>
    </submittedName>
</protein>
<dbReference type="EMBL" id="JAQQXR010000003">
    <property type="protein sequence ID" value="MDC8757824.1"/>
    <property type="molecule type" value="Genomic_DNA"/>
</dbReference>
<organism evidence="2 3">
    <name type="scientific">Janthinobacterium fluminis</name>
    <dbReference type="NCBI Taxonomy" id="2987524"/>
    <lineage>
        <taxon>Bacteria</taxon>
        <taxon>Pseudomonadati</taxon>
        <taxon>Pseudomonadota</taxon>
        <taxon>Betaproteobacteria</taxon>
        <taxon>Burkholderiales</taxon>
        <taxon>Oxalobacteraceae</taxon>
        <taxon>Janthinobacterium</taxon>
    </lineage>
</organism>
<name>A0ABT5JYL8_9BURK</name>
<accession>A0ABT5JYL8</accession>
<dbReference type="Proteomes" id="UP001221208">
    <property type="component" value="Unassembled WGS sequence"/>
</dbReference>
<keyword evidence="1" id="KW-0812">Transmembrane</keyword>
<gene>
    <name evidence="2" type="ORF">OIK44_09515</name>
</gene>
<proteinExistence type="predicted"/>
<feature type="transmembrane region" description="Helical" evidence="1">
    <location>
        <begin position="33"/>
        <end position="55"/>
    </location>
</feature>
<evidence type="ECO:0000256" key="1">
    <source>
        <dbReference type="SAM" id="Phobius"/>
    </source>
</evidence>
<sequence length="101" mass="10747">MSTVLSAAQIALAAVLDISLLSAVQIALGVVLLAALLVLFKPLLLGVARAAMLVVRPKMSKEQRLAERQMRDAMMLNRMLSGLDRSAPSHAAELRALASRA</sequence>
<dbReference type="RefSeq" id="WP_273670500.1">
    <property type="nucleotide sequence ID" value="NZ_JAQQXR010000003.1"/>
</dbReference>
<keyword evidence="3" id="KW-1185">Reference proteome</keyword>
<keyword evidence="1" id="KW-0472">Membrane</keyword>